<organism evidence="2 3">
    <name type="scientific">Amaricoccus macauensis</name>
    <dbReference type="NCBI Taxonomy" id="57001"/>
    <lineage>
        <taxon>Bacteria</taxon>
        <taxon>Pseudomonadati</taxon>
        <taxon>Pseudomonadota</taxon>
        <taxon>Alphaproteobacteria</taxon>
        <taxon>Rhodobacterales</taxon>
        <taxon>Paracoccaceae</taxon>
        <taxon>Amaricoccus</taxon>
    </lineage>
</organism>
<gene>
    <name evidence="2" type="ORF">HNP73_003409</name>
</gene>
<dbReference type="AlphaFoldDB" id="A0A840SWH4"/>
<proteinExistence type="predicted"/>
<sequence>MPANRTDDRQSPGACWIESVDVITWSPPELLLSVPLLQRRGCDEVEAYACPSLLDPESPSLACSGRRADPEIAGRPPLRRAARAPGH</sequence>
<evidence type="ECO:0000313" key="3">
    <source>
        <dbReference type="Proteomes" id="UP000549457"/>
    </source>
</evidence>
<feature type="region of interest" description="Disordered" evidence="1">
    <location>
        <begin position="61"/>
        <end position="87"/>
    </location>
</feature>
<comment type="caution">
    <text evidence="2">The sequence shown here is derived from an EMBL/GenBank/DDBJ whole genome shotgun (WGS) entry which is preliminary data.</text>
</comment>
<dbReference type="EMBL" id="JACHFM010000003">
    <property type="protein sequence ID" value="MBB5223462.1"/>
    <property type="molecule type" value="Genomic_DNA"/>
</dbReference>
<reference evidence="2 3" key="1">
    <citation type="submission" date="2020-08" db="EMBL/GenBank/DDBJ databases">
        <title>Genomic Encyclopedia of Type Strains, Phase IV (KMG-IV): sequencing the most valuable type-strain genomes for metagenomic binning, comparative biology and taxonomic classification.</title>
        <authorList>
            <person name="Goeker M."/>
        </authorList>
    </citation>
    <scope>NUCLEOTIDE SEQUENCE [LARGE SCALE GENOMIC DNA]</scope>
    <source>
        <strain evidence="2 3">DSM 101730</strain>
    </source>
</reference>
<keyword evidence="3" id="KW-1185">Reference proteome</keyword>
<accession>A0A840SWH4</accession>
<evidence type="ECO:0000313" key="2">
    <source>
        <dbReference type="EMBL" id="MBB5223462.1"/>
    </source>
</evidence>
<feature type="compositionally biased region" description="Basic residues" evidence="1">
    <location>
        <begin position="77"/>
        <end position="87"/>
    </location>
</feature>
<dbReference type="RefSeq" id="WP_184152264.1">
    <property type="nucleotide sequence ID" value="NZ_JACHFM010000003.1"/>
</dbReference>
<name>A0A840SWH4_9RHOB</name>
<evidence type="ECO:0000256" key="1">
    <source>
        <dbReference type="SAM" id="MobiDB-lite"/>
    </source>
</evidence>
<dbReference type="Proteomes" id="UP000549457">
    <property type="component" value="Unassembled WGS sequence"/>
</dbReference>
<protein>
    <submittedName>
        <fullName evidence="2">Uncharacterized protein</fullName>
    </submittedName>
</protein>